<name>A0ABR7HBL0_9FIRM</name>
<sequence>MYIKEMSREAMLSFLKEVDESFPVPLSHKQDLEDLTEKFVEKATICAKIENNEICSMVIGYTNNVVNDMAYISVVATRQEYQGRGMAVRLVREFSEIAFSEGLTAVHLYSDSRNEVAIRIYEKVGFERYVVSNELRPKDVHLILRLNNSWEEQ</sequence>
<comment type="caution">
    <text evidence="2">The sequence shown here is derived from an EMBL/GenBank/DDBJ whole genome shotgun (WGS) entry which is preliminary data.</text>
</comment>
<dbReference type="CDD" id="cd04301">
    <property type="entry name" value="NAT_SF"/>
    <property type="match status" value="1"/>
</dbReference>
<dbReference type="Gene3D" id="3.40.630.30">
    <property type="match status" value="1"/>
</dbReference>
<dbReference type="InterPro" id="IPR050276">
    <property type="entry name" value="MshD_Acetyltransferase"/>
</dbReference>
<dbReference type="Pfam" id="PF00583">
    <property type="entry name" value="Acetyltransf_1"/>
    <property type="match status" value="1"/>
</dbReference>
<evidence type="ECO:0000313" key="3">
    <source>
        <dbReference type="Proteomes" id="UP000634672"/>
    </source>
</evidence>
<accession>A0ABR7HBL0</accession>
<dbReference type="PROSITE" id="PS51186">
    <property type="entry name" value="GNAT"/>
    <property type="match status" value="1"/>
</dbReference>
<dbReference type="Proteomes" id="UP000634672">
    <property type="component" value="Unassembled WGS sequence"/>
</dbReference>
<proteinExistence type="predicted"/>
<organism evidence="2 3">
    <name type="scientific">Hungatella hominis</name>
    <dbReference type="NCBI Taxonomy" id="2763050"/>
    <lineage>
        <taxon>Bacteria</taxon>
        <taxon>Bacillati</taxon>
        <taxon>Bacillota</taxon>
        <taxon>Clostridia</taxon>
        <taxon>Lachnospirales</taxon>
        <taxon>Lachnospiraceae</taxon>
        <taxon>Hungatella</taxon>
    </lineage>
</organism>
<keyword evidence="3" id="KW-1185">Reference proteome</keyword>
<gene>
    <name evidence="2" type="ORF">H8S75_21715</name>
</gene>
<dbReference type="SUPFAM" id="SSF55729">
    <property type="entry name" value="Acyl-CoA N-acyltransferases (Nat)"/>
    <property type="match status" value="1"/>
</dbReference>
<dbReference type="PANTHER" id="PTHR43617">
    <property type="entry name" value="L-AMINO ACID N-ACETYLTRANSFERASE"/>
    <property type="match status" value="1"/>
</dbReference>
<dbReference type="InterPro" id="IPR000182">
    <property type="entry name" value="GNAT_dom"/>
</dbReference>
<dbReference type="RefSeq" id="WP_187023343.1">
    <property type="nucleotide sequence ID" value="NZ_JACOPB010000012.1"/>
</dbReference>
<dbReference type="InterPro" id="IPR016181">
    <property type="entry name" value="Acyl_CoA_acyltransferase"/>
</dbReference>
<feature type="domain" description="N-acetyltransferase" evidence="1">
    <location>
        <begin position="1"/>
        <end position="147"/>
    </location>
</feature>
<evidence type="ECO:0000313" key="2">
    <source>
        <dbReference type="EMBL" id="MBC5710568.1"/>
    </source>
</evidence>
<protein>
    <submittedName>
        <fullName evidence="2">GNAT family N-acetyltransferase</fullName>
    </submittedName>
</protein>
<evidence type="ECO:0000259" key="1">
    <source>
        <dbReference type="PROSITE" id="PS51186"/>
    </source>
</evidence>
<reference evidence="2 3" key="1">
    <citation type="submission" date="2020-08" db="EMBL/GenBank/DDBJ databases">
        <title>Genome public.</title>
        <authorList>
            <person name="Liu C."/>
            <person name="Sun Q."/>
        </authorList>
    </citation>
    <scope>NUCLEOTIDE SEQUENCE [LARGE SCALE GENOMIC DNA]</scope>
    <source>
        <strain evidence="2 3">NSJ-66</strain>
    </source>
</reference>
<dbReference type="EMBL" id="JACOPB010000012">
    <property type="protein sequence ID" value="MBC5710568.1"/>
    <property type="molecule type" value="Genomic_DNA"/>
</dbReference>